<dbReference type="Pfam" id="PF01553">
    <property type="entry name" value="Acyltransferase"/>
    <property type="match status" value="1"/>
</dbReference>
<dbReference type="SMART" id="SM00563">
    <property type="entry name" value="PlsC"/>
    <property type="match status" value="1"/>
</dbReference>
<keyword evidence="2 5" id="KW-0808">Transferase</keyword>
<sequence>MPRVKPNRFTRWLGRSVLRMGGWRVAGPIPDIPKMVVIAAPHSSNWDGIWGFAAKLALGLEVRVLGKHQLFFWPLGPILRRLGGIPIDRSAPRGMVEQAASMIRSAERIWFVIAPEGTRKRVEKWKSGFLKIARAAEVPVLPAYFHYPERIIGLGPVFHTGDDLDADMARIRNWYRPWIGKNRGTV</sequence>
<accession>A0A514BW86</accession>
<evidence type="ECO:0000256" key="3">
    <source>
        <dbReference type="ARBA" id="ARBA00023315"/>
    </source>
</evidence>
<dbReference type="GO" id="GO:0003841">
    <property type="term" value="F:1-acylglycerol-3-phosphate O-acyltransferase activity"/>
    <property type="evidence" value="ECO:0007669"/>
    <property type="project" value="TreeGrafter"/>
</dbReference>
<dbReference type="InterPro" id="IPR002123">
    <property type="entry name" value="Plipid/glycerol_acylTrfase"/>
</dbReference>
<evidence type="ECO:0000256" key="1">
    <source>
        <dbReference type="ARBA" id="ARBA00005189"/>
    </source>
</evidence>
<gene>
    <name evidence="5" type="ORF">FKV23_00890</name>
</gene>
<organism evidence="5 6">
    <name type="scientific">Marilutibacter alkalisoli</name>
    <dbReference type="NCBI Taxonomy" id="2591633"/>
    <lineage>
        <taxon>Bacteria</taxon>
        <taxon>Pseudomonadati</taxon>
        <taxon>Pseudomonadota</taxon>
        <taxon>Gammaproteobacteria</taxon>
        <taxon>Lysobacterales</taxon>
        <taxon>Lysobacteraceae</taxon>
        <taxon>Marilutibacter</taxon>
    </lineage>
</organism>
<proteinExistence type="predicted"/>
<dbReference type="AlphaFoldDB" id="A0A514BW86"/>
<dbReference type="PANTHER" id="PTHR10434:SF9">
    <property type="entry name" value="PHOSPHOLIPID_GLYCEROL ACYLTRANSFERASE DOMAIN-CONTAINING PROTEIN"/>
    <property type="match status" value="1"/>
</dbReference>
<reference evidence="5 6" key="1">
    <citation type="submission" date="2019-06" db="EMBL/GenBank/DDBJ databases">
        <title>Lysobacter alkalisoli sp. nov. isolated from saline-alkali soil.</title>
        <authorList>
            <person name="Sun J.-Q."/>
            <person name="Xu L."/>
        </authorList>
    </citation>
    <scope>NUCLEOTIDE SEQUENCE [LARGE SCALE GENOMIC DNA]</scope>
    <source>
        <strain evidence="5 6">SJ-36</strain>
    </source>
</reference>
<dbReference type="RefSeq" id="WP_141624967.1">
    <property type="nucleotide sequence ID" value="NZ_CP041242.1"/>
</dbReference>
<dbReference type="GO" id="GO:0006654">
    <property type="term" value="P:phosphatidic acid biosynthetic process"/>
    <property type="evidence" value="ECO:0007669"/>
    <property type="project" value="TreeGrafter"/>
</dbReference>
<dbReference type="OrthoDB" id="9796839at2"/>
<dbReference type="SUPFAM" id="SSF69593">
    <property type="entry name" value="Glycerol-3-phosphate (1)-acyltransferase"/>
    <property type="match status" value="1"/>
</dbReference>
<comment type="pathway">
    <text evidence="1">Lipid metabolism.</text>
</comment>
<dbReference type="KEGG" id="lyj:FKV23_00890"/>
<evidence type="ECO:0000256" key="2">
    <source>
        <dbReference type="ARBA" id="ARBA00022679"/>
    </source>
</evidence>
<keyword evidence="3 5" id="KW-0012">Acyltransferase</keyword>
<keyword evidence="6" id="KW-1185">Reference proteome</keyword>
<evidence type="ECO:0000313" key="5">
    <source>
        <dbReference type="EMBL" id="QDH71637.1"/>
    </source>
</evidence>
<evidence type="ECO:0000259" key="4">
    <source>
        <dbReference type="SMART" id="SM00563"/>
    </source>
</evidence>
<dbReference type="PANTHER" id="PTHR10434">
    <property type="entry name" value="1-ACYL-SN-GLYCEROL-3-PHOSPHATE ACYLTRANSFERASE"/>
    <property type="match status" value="1"/>
</dbReference>
<dbReference type="CDD" id="cd07988">
    <property type="entry name" value="LPLAT_ABO13168-like"/>
    <property type="match status" value="1"/>
</dbReference>
<dbReference type="Proteomes" id="UP000317199">
    <property type="component" value="Chromosome"/>
</dbReference>
<protein>
    <submittedName>
        <fullName evidence="5">Acyltransferase</fullName>
    </submittedName>
</protein>
<dbReference type="EMBL" id="CP041242">
    <property type="protein sequence ID" value="QDH71637.1"/>
    <property type="molecule type" value="Genomic_DNA"/>
</dbReference>
<feature type="domain" description="Phospholipid/glycerol acyltransferase" evidence="4">
    <location>
        <begin position="36"/>
        <end position="148"/>
    </location>
</feature>
<name>A0A514BW86_9GAMM</name>
<evidence type="ECO:0000313" key="6">
    <source>
        <dbReference type="Proteomes" id="UP000317199"/>
    </source>
</evidence>